<feature type="region of interest" description="Disordered" evidence="6">
    <location>
        <begin position="100"/>
        <end position="126"/>
    </location>
</feature>
<dbReference type="GO" id="GO:0050661">
    <property type="term" value="F:NADP binding"/>
    <property type="evidence" value="ECO:0007669"/>
    <property type="project" value="InterPro"/>
</dbReference>
<keyword evidence="3" id="KW-0288">FMN</keyword>
<reference evidence="8 9" key="1">
    <citation type="submission" date="2018-03" db="EMBL/GenBank/DDBJ databases">
        <authorList>
            <person name="Keele B.F."/>
        </authorList>
    </citation>
    <scope>NUCLEOTIDE SEQUENCE [LARGE SCALE GENOMIC DNA]</scope>
    <source>
        <strain evidence="8 9">IB-3</strain>
    </source>
</reference>
<dbReference type="OrthoDB" id="3169239at2"/>
<evidence type="ECO:0000313" key="8">
    <source>
        <dbReference type="EMBL" id="PUA82806.1"/>
    </source>
</evidence>
<gene>
    <name evidence="8" type="ORF">C7S10_03580</name>
</gene>
<proteinExistence type="predicted"/>
<evidence type="ECO:0000256" key="6">
    <source>
        <dbReference type="SAM" id="MobiDB-lite"/>
    </source>
</evidence>
<dbReference type="InterPro" id="IPR044152">
    <property type="entry name" value="YqjM-like"/>
</dbReference>
<dbReference type="Pfam" id="PF00724">
    <property type="entry name" value="Oxidored_FMN"/>
    <property type="match status" value="1"/>
</dbReference>
<dbReference type="GO" id="GO:0010181">
    <property type="term" value="F:FMN binding"/>
    <property type="evidence" value="ECO:0007669"/>
    <property type="project" value="InterPro"/>
</dbReference>
<keyword evidence="9" id="KW-1185">Reference proteome</keyword>
<evidence type="ECO:0000259" key="7">
    <source>
        <dbReference type="Pfam" id="PF00724"/>
    </source>
</evidence>
<dbReference type="InterPro" id="IPR001155">
    <property type="entry name" value="OxRdtase_FMN_N"/>
</dbReference>
<feature type="domain" description="NADH:flavin oxidoreductase/NADH oxidase N-terminal" evidence="7">
    <location>
        <begin position="4"/>
        <end position="342"/>
    </location>
</feature>
<dbReference type="PANTHER" id="PTHR43303">
    <property type="entry name" value="NADPH DEHYDROGENASE C23G7.10C-RELATED"/>
    <property type="match status" value="1"/>
</dbReference>
<evidence type="ECO:0000256" key="1">
    <source>
        <dbReference type="ARBA" id="ARBA00001917"/>
    </source>
</evidence>
<accession>A0A2R7Z3H3</accession>
<comment type="caution">
    <text evidence="8">The sequence shown here is derived from an EMBL/GenBank/DDBJ whole genome shotgun (WGS) entry which is preliminary data.</text>
</comment>
<protein>
    <submittedName>
        <fullName evidence="8">NADH:flavin oxidoreductase / NADH oxidase</fullName>
    </submittedName>
</protein>
<name>A0A2R7Z3H3_9ACTN</name>
<organism evidence="8 9">
    <name type="scientific">Nocardioides currus</name>
    <dbReference type="NCBI Taxonomy" id="2133958"/>
    <lineage>
        <taxon>Bacteria</taxon>
        <taxon>Bacillati</taxon>
        <taxon>Actinomycetota</taxon>
        <taxon>Actinomycetes</taxon>
        <taxon>Propionibacteriales</taxon>
        <taxon>Nocardioidaceae</taxon>
        <taxon>Nocardioides</taxon>
    </lineage>
</organism>
<dbReference type="Proteomes" id="UP000244867">
    <property type="component" value="Unassembled WGS sequence"/>
</dbReference>
<dbReference type="Gene3D" id="3.20.20.70">
    <property type="entry name" value="Aldolase class I"/>
    <property type="match status" value="1"/>
</dbReference>
<dbReference type="GO" id="GO:0003959">
    <property type="term" value="F:NADPH dehydrogenase activity"/>
    <property type="evidence" value="ECO:0007669"/>
    <property type="project" value="InterPro"/>
</dbReference>
<dbReference type="SUPFAM" id="SSF51395">
    <property type="entry name" value="FMN-linked oxidoreductases"/>
    <property type="match status" value="1"/>
</dbReference>
<evidence type="ECO:0000256" key="4">
    <source>
        <dbReference type="ARBA" id="ARBA00022857"/>
    </source>
</evidence>
<evidence type="ECO:0000256" key="2">
    <source>
        <dbReference type="ARBA" id="ARBA00022630"/>
    </source>
</evidence>
<keyword evidence="2" id="KW-0285">Flavoprotein</keyword>
<sequence length="381" mass="41751">MPHLFSDLAIRGTRFKNRIVTSPMWQYRGADGHVTDWHVMHLGRFAEGGAGLVFQEATTVDGLARGTEGDLGIWDDAHVPGLRRVVDVIHESGALAGIQLGHPGRKARSPRPWEPPSALGPADDDPEWQLLAPSASPDHDDRLPWRVMTLADIERVRRCWRDAVERADAAGYDVLEIHGAHGYLLHTFLSPASNTRTDDYGGSFDARTRLLREVVGDARAAWPDHKPLFVRLSCVDGAGWTIDDTLRLARVLADLGVDVIDCSTGGITGSSLDTGAPPSYGYQVPYAAAIREATSMRTMAVGLIVHPRQADHIVGSGQADLVALGREMLLNPNWPMDAAQKLGADTGFSFHGPHLSYWLARRRRSVDDLLPSTFGDLDDWR</sequence>
<dbReference type="CDD" id="cd02932">
    <property type="entry name" value="OYE_YqiM_FMN"/>
    <property type="match status" value="1"/>
</dbReference>
<dbReference type="EMBL" id="PYXZ01000001">
    <property type="protein sequence ID" value="PUA82806.1"/>
    <property type="molecule type" value="Genomic_DNA"/>
</dbReference>
<evidence type="ECO:0000256" key="3">
    <source>
        <dbReference type="ARBA" id="ARBA00022643"/>
    </source>
</evidence>
<dbReference type="PANTHER" id="PTHR43303:SF4">
    <property type="entry name" value="NADPH DEHYDROGENASE C23G7.10C-RELATED"/>
    <property type="match status" value="1"/>
</dbReference>
<comment type="cofactor">
    <cofactor evidence="1">
        <name>FMN</name>
        <dbReference type="ChEBI" id="CHEBI:58210"/>
    </cofactor>
</comment>
<keyword evidence="5" id="KW-0560">Oxidoreductase</keyword>
<keyword evidence="4" id="KW-0521">NADP</keyword>
<dbReference type="InterPro" id="IPR013785">
    <property type="entry name" value="Aldolase_TIM"/>
</dbReference>
<dbReference type="RefSeq" id="WP_108342991.1">
    <property type="nucleotide sequence ID" value="NZ_PYXZ01000001.1"/>
</dbReference>
<evidence type="ECO:0000256" key="5">
    <source>
        <dbReference type="ARBA" id="ARBA00023002"/>
    </source>
</evidence>
<evidence type="ECO:0000313" key="9">
    <source>
        <dbReference type="Proteomes" id="UP000244867"/>
    </source>
</evidence>
<dbReference type="AlphaFoldDB" id="A0A2R7Z3H3"/>